<protein>
    <submittedName>
        <fullName evidence="1">Uncharacterized protein</fullName>
    </submittedName>
</protein>
<dbReference type="Proteomes" id="UP000233256">
    <property type="component" value="Unassembled WGS sequence"/>
</dbReference>
<evidence type="ECO:0000313" key="2">
    <source>
        <dbReference type="Proteomes" id="UP000233256"/>
    </source>
</evidence>
<accession>A0A2N1PKR9</accession>
<dbReference type="AlphaFoldDB" id="A0A2N1PKR9"/>
<proteinExistence type="predicted"/>
<evidence type="ECO:0000313" key="1">
    <source>
        <dbReference type="EMBL" id="PKK88938.1"/>
    </source>
</evidence>
<reference evidence="1 2" key="1">
    <citation type="journal article" date="2017" name="ISME J.">
        <title>Potential for microbial H2 and metal transformations associated with novel bacteria and archaea in deep terrestrial subsurface sediments.</title>
        <authorList>
            <person name="Hernsdorf A.W."/>
            <person name="Amano Y."/>
            <person name="Miyakawa K."/>
            <person name="Ise K."/>
            <person name="Suzuki Y."/>
            <person name="Anantharaman K."/>
            <person name="Probst A."/>
            <person name="Burstein D."/>
            <person name="Thomas B.C."/>
            <person name="Banfield J.F."/>
        </authorList>
    </citation>
    <scope>NUCLEOTIDE SEQUENCE [LARGE SCALE GENOMIC DNA]</scope>
    <source>
        <strain evidence="1">HGW-Wallbacteria-1</strain>
    </source>
</reference>
<dbReference type="EMBL" id="PGXC01000030">
    <property type="protein sequence ID" value="PKK88938.1"/>
    <property type="molecule type" value="Genomic_DNA"/>
</dbReference>
<comment type="caution">
    <text evidence="1">The sequence shown here is derived from an EMBL/GenBank/DDBJ whole genome shotgun (WGS) entry which is preliminary data.</text>
</comment>
<gene>
    <name evidence="1" type="ORF">CVV64_16595</name>
</gene>
<name>A0A2N1PKR9_9BACT</name>
<organism evidence="1 2">
    <name type="scientific">Candidatus Wallbacteria bacterium HGW-Wallbacteria-1</name>
    <dbReference type="NCBI Taxonomy" id="2013854"/>
    <lineage>
        <taxon>Bacteria</taxon>
        <taxon>Candidatus Walliibacteriota</taxon>
    </lineage>
</organism>
<sequence length="83" mass="9408">MTSNPTPPSNYVSRITELFPEAASLPMSFEPNAGYGTDAIRMGDKYIALFPTRDQKFSPRFTLDLCDLIREHITLPLPSEEMR</sequence>